<keyword evidence="2 4" id="KW-0697">Rotamase</keyword>
<organism evidence="9 10">
    <name type="scientific">Trichinella pseudospiralis</name>
    <name type="common">Parasitic roundworm</name>
    <dbReference type="NCBI Taxonomy" id="6337"/>
    <lineage>
        <taxon>Eukaryota</taxon>
        <taxon>Metazoa</taxon>
        <taxon>Ecdysozoa</taxon>
        <taxon>Nematoda</taxon>
        <taxon>Enoplea</taxon>
        <taxon>Dorylaimia</taxon>
        <taxon>Trichinellida</taxon>
        <taxon>Trichinellidae</taxon>
        <taxon>Trichinella</taxon>
    </lineage>
</organism>
<dbReference type="Gene3D" id="3.10.50.40">
    <property type="match status" value="1"/>
</dbReference>
<dbReference type="Gene3D" id="2.20.70.10">
    <property type="match status" value="1"/>
</dbReference>
<dbReference type="InterPro" id="IPR001202">
    <property type="entry name" value="WW_dom"/>
</dbReference>
<feature type="compositionally biased region" description="Low complexity" evidence="6">
    <location>
        <begin position="66"/>
        <end position="79"/>
    </location>
</feature>
<dbReference type="PROSITE" id="PS50198">
    <property type="entry name" value="PPIC_PPIASE_2"/>
    <property type="match status" value="1"/>
</dbReference>
<evidence type="ECO:0000313" key="10">
    <source>
        <dbReference type="Proteomes" id="UP000054815"/>
    </source>
</evidence>
<dbReference type="Pfam" id="PF00397">
    <property type="entry name" value="WW"/>
    <property type="match status" value="1"/>
</dbReference>
<feature type="domain" description="PpiC" evidence="8">
    <location>
        <begin position="84"/>
        <end position="195"/>
    </location>
</feature>
<dbReference type="AlphaFoldDB" id="A0A0V0XGE7"/>
<comment type="catalytic activity">
    <reaction evidence="1 5">
        <text>[protein]-peptidylproline (omega=180) = [protein]-peptidylproline (omega=0)</text>
        <dbReference type="Rhea" id="RHEA:16237"/>
        <dbReference type="Rhea" id="RHEA-COMP:10747"/>
        <dbReference type="Rhea" id="RHEA-COMP:10748"/>
        <dbReference type="ChEBI" id="CHEBI:83833"/>
        <dbReference type="ChEBI" id="CHEBI:83834"/>
        <dbReference type="EC" id="5.2.1.8"/>
    </reaction>
</comment>
<sequence length="195" mass="22000">LLHYIAEMSEQESRNRTSDAKEDTVPLPKGWEKRMSRKTGEPYYYNVYSHESQWRRPTEPALPNMSSANSSSSSSSSSTSRHEQLQVKCSHILVKHKNSRRPSSWKEAVITRSKEDALHLIQAYRDEISSGKAEFRTLASKYSDCSSAKNGGDLGYFKRGQMQKPFEEAAFALALGELSQPVETESGIHIILRTG</sequence>
<evidence type="ECO:0000256" key="5">
    <source>
        <dbReference type="RuleBase" id="RU363014"/>
    </source>
</evidence>
<feature type="region of interest" description="Disordered" evidence="6">
    <location>
        <begin position="51"/>
        <end position="82"/>
    </location>
</feature>
<dbReference type="GO" id="GO:0003755">
    <property type="term" value="F:peptidyl-prolyl cis-trans isomerase activity"/>
    <property type="evidence" value="ECO:0007669"/>
    <property type="project" value="UniProtKB-UniRule"/>
</dbReference>
<dbReference type="GO" id="GO:0080090">
    <property type="term" value="P:regulation of primary metabolic process"/>
    <property type="evidence" value="ECO:0007669"/>
    <property type="project" value="UniProtKB-ARBA"/>
</dbReference>
<feature type="compositionally biased region" description="Basic and acidic residues" evidence="6">
    <location>
        <begin position="11"/>
        <end position="33"/>
    </location>
</feature>
<dbReference type="SMART" id="SM00456">
    <property type="entry name" value="WW"/>
    <property type="match status" value="1"/>
</dbReference>
<dbReference type="InterPro" id="IPR036020">
    <property type="entry name" value="WW_dom_sf"/>
</dbReference>
<dbReference type="PANTHER" id="PTHR10657:SF4">
    <property type="entry name" value="PEPTIDYL-PROLYL CIS-TRANS ISOMERASE-RELATED"/>
    <property type="match status" value="1"/>
</dbReference>
<reference evidence="9 10" key="1">
    <citation type="submission" date="2015-01" db="EMBL/GenBank/DDBJ databases">
        <title>Evolution of Trichinella species and genotypes.</title>
        <authorList>
            <person name="Korhonen P.K."/>
            <person name="Edoardo P."/>
            <person name="Giuseppe L.R."/>
            <person name="Gasser R.B."/>
        </authorList>
    </citation>
    <scope>NUCLEOTIDE SEQUENCE [LARGE SCALE GENOMIC DNA]</scope>
    <source>
        <strain evidence="9">ISS141</strain>
    </source>
</reference>
<evidence type="ECO:0000256" key="2">
    <source>
        <dbReference type="ARBA" id="ARBA00023110"/>
    </source>
</evidence>
<dbReference type="EC" id="5.2.1.8" evidence="5"/>
<dbReference type="GO" id="GO:0060255">
    <property type="term" value="P:regulation of macromolecule metabolic process"/>
    <property type="evidence" value="ECO:0007669"/>
    <property type="project" value="UniProtKB-ARBA"/>
</dbReference>
<dbReference type="SUPFAM" id="SSF51045">
    <property type="entry name" value="WW domain"/>
    <property type="match status" value="1"/>
</dbReference>
<dbReference type="PANTHER" id="PTHR10657">
    <property type="entry name" value="PEPTIDYL-PROLYL CIS-TRANS ISOMERASE"/>
    <property type="match status" value="1"/>
</dbReference>
<dbReference type="SUPFAM" id="SSF54534">
    <property type="entry name" value="FKBP-like"/>
    <property type="match status" value="1"/>
</dbReference>
<feature type="region of interest" description="Disordered" evidence="6">
    <location>
        <begin position="1"/>
        <end position="33"/>
    </location>
</feature>
<keyword evidence="3 4" id="KW-0413">Isomerase</keyword>
<dbReference type="PROSITE" id="PS50020">
    <property type="entry name" value="WW_DOMAIN_2"/>
    <property type="match status" value="1"/>
</dbReference>
<comment type="caution">
    <text evidence="9">The sequence shown here is derived from an EMBL/GenBank/DDBJ whole genome shotgun (WGS) entry which is preliminary data.</text>
</comment>
<evidence type="ECO:0000256" key="4">
    <source>
        <dbReference type="PROSITE-ProRule" id="PRU00278"/>
    </source>
</evidence>
<dbReference type="InterPro" id="IPR000297">
    <property type="entry name" value="PPIase_PpiC"/>
</dbReference>
<feature type="domain" description="WW" evidence="7">
    <location>
        <begin position="25"/>
        <end position="59"/>
    </location>
</feature>
<accession>A0A0V0XGE7</accession>
<dbReference type="CDD" id="cd00201">
    <property type="entry name" value="WW"/>
    <property type="match status" value="1"/>
</dbReference>
<dbReference type="InterPro" id="IPR051370">
    <property type="entry name" value="PPIase_Pin1"/>
</dbReference>
<evidence type="ECO:0000256" key="3">
    <source>
        <dbReference type="ARBA" id="ARBA00023235"/>
    </source>
</evidence>
<feature type="non-terminal residue" evidence="9">
    <location>
        <position position="1"/>
    </location>
</feature>
<dbReference type="STRING" id="6337.A0A0V0XGE7"/>
<dbReference type="EMBL" id="JYDU01000312">
    <property type="protein sequence ID" value="KRX87056.1"/>
    <property type="molecule type" value="Genomic_DNA"/>
</dbReference>
<evidence type="ECO:0000256" key="1">
    <source>
        <dbReference type="ARBA" id="ARBA00000971"/>
    </source>
</evidence>
<protein>
    <recommendedName>
        <fullName evidence="5">Peptidyl-prolyl cis-trans isomerase</fullName>
        <ecNumber evidence="5">5.2.1.8</ecNumber>
    </recommendedName>
</protein>
<dbReference type="Proteomes" id="UP000054815">
    <property type="component" value="Unassembled WGS sequence"/>
</dbReference>
<dbReference type="InterPro" id="IPR046357">
    <property type="entry name" value="PPIase_dom_sf"/>
</dbReference>
<evidence type="ECO:0000313" key="9">
    <source>
        <dbReference type="EMBL" id="KRX87056.1"/>
    </source>
</evidence>
<dbReference type="FunFam" id="3.10.50.40:FF:000010">
    <property type="entry name" value="Peptidyl-prolyl cis-trans isomerase Pin1"/>
    <property type="match status" value="1"/>
</dbReference>
<proteinExistence type="predicted"/>
<evidence type="ECO:0000259" key="7">
    <source>
        <dbReference type="PROSITE" id="PS50020"/>
    </source>
</evidence>
<name>A0A0V0XGE7_TRIPS</name>
<dbReference type="Pfam" id="PF00639">
    <property type="entry name" value="Rotamase"/>
    <property type="match status" value="1"/>
</dbReference>
<evidence type="ECO:0000259" key="8">
    <source>
        <dbReference type="PROSITE" id="PS50198"/>
    </source>
</evidence>
<evidence type="ECO:0000256" key="6">
    <source>
        <dbReference type="SAM" id="MobiDB-lite"/>
    </source>
</evidence>
<dbReference type="GO" id="GO:0005829">
    <property type="term" value="C:cytosol"/>
    <property type="evidence" value="ECO:0007669"/>
    <property type="project" value="TreeGrafter"/>
</dbReference>
<dbReference type="GO" id="GO:0005634">
    <property type="term" value="C:nucleus"/>
    <property type="evidence" value="ECO:0007669"/>
    <property type="project" value="TreeGrafter"/>
</dbReference>
<gene>
    <name evidence="9" type="primary">PIN1</name>
    <name evidence="9" type="ORF">T4E_1449</name>
</gene>